<evidence type="ECO:0000313" key="6">
    <source>
        <dbReference type="EnsemblPlants" id="Bo6g116080.1"/>
    </source>
</evidence>
<reference evidence="6 7" key="1">
    <citation type="journal article" date="2014" name="Genome Biol.">
        <title>Transcriptome and methylome profiling reveals relics of genome dominance in the mesopolyploid Brassica oleracea.</title>
        <authorList>
            <person name="Parkin I.A."/>
            <person name="Koh C."/>
            <person name="Tang H."/>
            <person name="Robinson S.J."/>
            <person name="Kagale S."/>
            <person name="Clarke W.E."/>
            <person name="Town C.D."/>
            <person name="Nixon J."/>
            <person name="Krishnakumar V."/>
            <person name="Bidwell S.L."/>
            <person name="Denoeud F."/>
            <person name="Belcram H."/>
            <person name="Links M.G."/>
            <person name="Just J."/>
            <person name="Clarke C."/>
            <person name="Bender T."/>
            <person name="Huebert T."/>
            <person name="Mason A.S."/>
            <person name="Pires J.C."/>
            <person name="Barker G."/>
            <person name="Moore J."/>
            <person name="Walley P.G."/>
            <person name="Manoli S."/>
            <person name="Batley J."/>
            <person name="Edwards D."/>
            <person name="Nelson M.N."/>
            <person name="Wang X."/>
            <person name="Paterson A.H."/>
            <person name="King G."/>
            <person name="Bancroft I."/>
            <person name="Chalhoub B."/>
            <person name="Sharpe A.G."/>
        </authorList>
    </citation>
    <scope>NUCLEOTIDE SEQUENCE</scope>
    <source>
        <strain evidence="6 7">cv. TO1000</strain>
    </source>
</reference>
<dbReference type="CDD" id="cd01896">
    <property type="entry name" value="DRG"/>
    <property type="match status" value="1"/>
</dbReference>
<dbReference type="GO" id="GO:0003924">
    <property type="term" value="F:GTPase activity"/>
    <property type="evidence" value="ECO:0007669"/>
    <property type="project" value="InterPro"/>
</dbReference>
<accession>A0A0D3D062</accession>
<feature type="domain" description="TGS" evidence="5">
    <location>
        <begin position="889"/>
        <end position="967"/>
    </location>
</feature>
<dbReference type="Gramene" id="Bo6g116080.1">
    <property type="protein sequence ID" value="Bo6g116080.1"/>
    <property type="gene ID" value="Bo6g116080"/>
</dbReference>
<dbReference type="PROSITE" id="PS51710">
    <property type="entry name" value="G_OBG"/>
    <property type="match status" value="1"/>
</dbReference>
<name>A0A0D3D062_BRAOL</name>
<dbReference type="NCBIfam" id="TIGR00231">
    <property type="entry name" value="small_GTP"/>
    <property type="match status" value="1"/>
</dbReference>
<evidence type="ECO:0008006" key="8">
    <source>
        <dbReference type="Google" id="ProtNLM"/>
    </source>
</evidence>
<feature type="compositionally biased region" description="Low complexity" evidence="3">
    <location>
        <begin position="469"/>
        <end position="480"/>
    </location>
</feature>
<proteinExistence type="predicted"/>
<dbReference type="PANTHER" id="PTHR43127">
    <property type="entry name" value="DEVELOPMENTALLY-REGULATED GTP-BINDING PROTEIN 2"/>
    <property type="match status" value="1"/>
</dbReference>
<feature type="region of interest" description="Disordered" evidence="3">
    <location>
        <begin position="969"/>
        <end position="1000"/>
    </location>
</feature>
<dbReference type="AlphaFoldDB" id="A0A0D3D062"/>
<protein>
    <recommendedName>
        <fullName evidence="8">OBG-type G domain-containing protein</fullName>
    </recommendedName>
</protein>
<feature type="compositionally biased region" description="Basic and acidic residues" evidence="3">
    <location>
        <begin position="989"/>
        <end position="1000"/>
    </location>
</feature>
<dbReference type="SUPFAM" id="SSF46689">
    <property type="entry name" value="Homeodomain-like"/>
    <property type="match status" value="1"/>
</dbReference>
<dbReference type="SUPFAM" id="SSF81271">
    <property type="entry name" value="TGS-like"/>
    <property type="match status" value="1"/>
</dbReference>
<reference evidence="6" key="2">
    <citation type="submission" date="2015-03" db="UniProtKB">
        <authorList>
            <consortium name="EnsemblPlants"/>
        </authorList>
    </citation>
    <scope>IDENTIFICATION</scope>
</reference>
<dbReference type="Proteomes" id="UP000032141">
    <property type="component" value="Chromosome C6"/>
</dbReference>
<evidence type="ECO:0000259" key="4">
    <source>
        <dbReference type="PROSITE" id="PS51710"/>
    </source>
</evidence>
<dbReference type="EnsemblPlants" id="Bo6g116080.1">
    <property type="protein sequence ID" value="Bo6g116080.1"/>
    <property type="gene ID" value="Bo6g116080"/>
</dbReference>
<dbReference type="PRINTS" id="PR00326">
    <property type="entry name" value="GTP1OBG"/>
</dbReference>
<dbReference type="CDD" id="cd11660">
    <property type="entry name" value="SANT_TRF"/>
    <property type="match status" value="1"/>
</dbReference>
<dbReference type="InterPro" id="IPR004095">
    <property type="entry name" value="TGS"/>
</dbReference>
<evidence type="ECO:0000313" key="7">
    <source>
        <dbReference type="Proteomes" id="UP000032141"/>
    </source>
</evidence>
<evidence type="ECO:0000259" key="5">
    <source>
        <dbReference type="PROSITE" id="PS51880"/>
    </source>
</evidence>
<dbReference type="STRING" id="109376.A0A0D3D062"/>
<dbReference type="InterPro" id="IPR012676">
    <property type="entry name" value="TGS-like"/>
</dbReference>
<dbReference type="Pfam" id="PF02824">
    <property type="entry name" value="TGS"/>
    <property type="match status" value="1"/>
</dbReference>
<dbReference type="eggNOG" id="KOG1486">
    <property type="taxonomic scope" value="Eukaryota"/>
</dbReference>
<dbReference type="Pfam" id="PF16897">
    <property type="entry name" value="MMR_HSR1_Xtn"/>
    <property type="match status" value="1"/>
</dbReference>
<dbReference type="InterPro" id="IPR009057">
    <property type="entry name" value="Homeodomain-like_sf"/>
</dbReference>
<evidence type="ECO:0000256" key="3">
    <source>
        <dbReference type="SAM" id="MobiDB-lite"/>
    </source>
</evidence>
<evidence type="ECO:0000256" key="2">
    <source>
        <dbReference type="ARBA" id="ARBA00023134"/>
    </source>
</evidence>
<keyword evidence="1" id="KW-0547">Nucleotide-binding</keyword>
<dbReference type="HOGENOM" id="CLU_299844_0_0_1"/>
<dbReference type="GO" id="GO:0005525">
    <property type="term" value="F:GTP binding"/>
    <property type="evidence" value="ECO:0007669"/>
    <property type="project" value="UniProtKB-KW"/>
</dbReference>
<dbReference type="SUPFAM" id="SSF52540">
    <property type="entry name" value="P-loop containing nucleoside triphosphate hydrolases"/>
    <property type="match status" value="1"/>
</dbReference>
<dbReference type="InterPro" id="IPR031662">
    <property type="entry name" value="GTP-binding_2"/>
</dbReference>
<dbReference type="Gene3D" id="3.10.20.30">
    <property type="match status" value="1"/>
</dbReference>
<feature type="region of interest" description="Disordered" evidence="3">
    <location>
        <begin position="462"/>
        <end position="490"/>
    </location>
</feature>
<dbReference type="FunFam" id="3.10.20.30:FF:000003">
    <property type="entry name" value="Developmentally-regulated GTP-binding protein 1"/>
    <property type="match status" value="1"/>
</dbReference>
<sequence length="1000" mass="110553">MSVLRQGSHLFLQQIRLGILLPTSLSGYGLQNVSFSFVASVAGDGRLVPATDEEILEVNETDVHSASDACQSLGFLPTEGSPFRLSQLKECSEVINLGLLRSDNVEPSTDQVNSQSEYSEEFLQKVEQDERLVMVSTPPDANIQCCNENNMFDEDQVHHEPLPFSSDVQNGCDVNQSNTVEPSSPKETALPAAAASQKPDFALVRGEICLDNLPIKALQETFRATFGRETTVKDKTWLKRRITMGLTKSFDVPTTNLTIKDNKLVGNQVKSNDVSDDVRATNVKEAPSSSAYHVNGHSKEASAHSLGVNHYWATEDFSCEERAAKRVRKPTRRYIEELSKTDDKSVFPSKDQRLSEKSEVRSMSVSSGKRVTVTRVVPLGGSEVEVPYVSHVRRSRPRENFMALMECHTSCLEAKASGGESNLLNSEAVSPGSVVKSASGPIQNELATSHNNTNEENILTEADQDIEPDSSGNSSDDYNNTGAPMMQGGGVRRKHHRAWTLSEVTTLVEGVSKYGAGKWSEIKKLSFSSHSHRTSVDLKVGQMAKSLESKLCSESLKQHGKFQETWVDAHSCGDSVAGEGARGEAITGPTESPLRQGNKIQLLNVADKMGIIERIKEIEAEMARTQKNKATEYHLGQLKAKIAKLRTQLLEPPKGSSGGGDGFEVTKYGHGRVALIGFPSVGKSTLLTMLTGTHSEAASYEFTTLTCIPGVIRYNDTKIQLLDLPGIIEGASEGKGRGRQVIAVAKSSDLVLMVLDASKSEGHRQILTKELEAVGLRLNKRPPQIYFKKKKTGGISFNTTAPLTRIDEKLCYQILHEYKIHNAEVLFREDATVDDFIDVIEGNRKYIKCVYVYNKIDVVGIDDVDRLARQPNSILNLDRLLARMWEEMGLVRVYTKPQGQQPDFDEPFVLSADRGGCTVEDFCNHVHKTLVKDMKYALVWGRSARHYPQHCGLSHRLEDEDVVQIVKKKEREEGGRGRFKTHSNAPARIADREKKAPLKQ</sequence>
<dbReference type="PROSITE" id="PS51880">
    <property type="entry name" value="TGS"/>
    <property type="match status" value="1"/>
</dbReference>
<dbReference type="Pfam" id="PF01926">
    <property type="entry name" value="MMR_HSR1"/>
    <property type="match status" value="1"/>
</dbReference>
<keyword evidence="2" id="KW-0342">GTP-binding</keyword>
<dbReference type="FunFam" id="3.40.50.300:FF:001436">
    <property type="entry name" value="Developmentally-regulated GTP-binding protein"/>
    <property type="match status" value="1"/>
</dbReference>
<dbReference type="InterPro" id="IPR006074">
    <property type="entry name" value="GTP1-OBG_CS"/>
</dbReference>
<dbReference type="InterPro" id="IPR005225">
    <property type="entry name" value="Small_GTP-bd"/>
</dbReference>
<dbReference type="InterPro" id="IPR045001">
    <property type="entry name" value="DRG"/>
</dbReference>
<feature type="domain" description="OBG-type G" evidence="4">
    <location>
        <begin position="671"/>
        <end position="872"/>
    </location>
</feature>
<dbReference type="InterPro" id="IPR006073">
    <property type="entry name" value="GTP-bd"/>
</dbReference>
<dbReference type="PROSITE" id="PS00905">
    <property type="entry name" value="GTP1_OBG"/>
    <property type="match status" value="1"/>
</dbReference>
<organism evidence="6 7">
    <name type="scientific">Brassica oleracea var. oleracea</name>
    <dbReference type="NCBI Taxonomy" id="109376"/>
    <lineage>
        <taxon>Eukaryota</taxon>
        <taxon>Viridiplantae</taxon>
        <taxon>Streptophyta</taxon>
        <taxon>Embryophyta</taxon>
        <taxon>Tracheophyta</taxon>
        <taxon>Spermatophyta</taxon>
        <taxon>Magnoliopsida</taxon>
        <taxon>eudicotyledons</taxon>
        <taxon>Gunneridae</taxon>
        <taxon>Pentapetalae</taxon>
        <taxon>rosids</taxon>
        <taxon>malvids</taxon>
        <taxon>Brassicales</taxon>
        <taxon>Brassicaceae</taxon>
        <taxon>Brassiceae</taxon>
        <taxon>Brassica</taxon>
    </lineage>
</organism>
<dbReference type="Gene3D" id="6.10.140.1070">
    <property type="match status" value="2"/>
</dbReference>
<dbReference type="InterPro" id="IPR012675">
    <property type="entry name" value="Beta-grasp_dom_sf"/>
</dbReference>
<dbReference type="Gene3D" id="1.10.246.220">
    <property type="match status" value="1"/>
</dbReference>
<dbReference type="InterPro" id="IPR027417">
    <property type="entry name" value="P-loop_NTPase"/>
</dbReference>
<evidence type="ECO:0000256" key="1">
    <source>
        <dbReference type="ARBA" id="ARBA00022741"/>
    </source>
</evidence>
<dbReference type="CDD" id="cd17230">
    <property type="entry name" value="TGS_DRG1"/>
    <property type="match status" value="1"/>
</dbReference>
<dbReference type="InterPro" id="IPR031167">
    <property type="entry name" value="G_OBG"/>
</dbReference>
<keyword evidence="7" id="KW-1185">Reference proteome</keyword>